<evidence type="ECO:0000259" key="7">
    <source>
        <dbReference type="SMART" id="SM00849"/>
    </source>
</evidence>
<evidence type="ECO:0000256" key="2">
    <source>
        <dbReference type="ARBA" id="ARBA00022475"/>
    </source>
</evidence>
<dbReference type="AlphaFoldDB" id="A0A224WWN2"/>
<reference evidence="9" key="1">
    <citation type="submission" date="2017-08" db="EMBL/GenBank/DDBJ databases">
        <title>Draft genome sequence of Lactococcus sp. strain Rs-Y01, isolated from the gut of the lower termite Reticulitermes speratus.</title>
        <authorList>
            <person name="Ohkuma M."/>
            <person name="Yuki M."/>
        </authorList>
    </citation>
    <scope>NUCLEOTIDE SEQUENCE [LARGE SCALE GENOMIC DNA]</scope>
    <source>
        <strain evidence="9">Rs-Y01</strain>
    </source>
</reference>
<feature type="transmembrane region" description="Helical" evidence="6">
    <location>
        <begin position="443"/>
        <end position="460"/>
    </location>
</feature>
<evidence type="ECO:0000256" key="4">
    <source>
        <dbReference type="ARBA" id="ARBA00022989"/>
    </source>
</evidence>
<dbReference type="GO" id="GO:0030420">
    <property type="term" value="P:establishment of competence for transformation"/>
    <property type="evidence" value="ECO:0007669"/>
    <property type="project" value="InterPro"/>
</dbReference>
<feature type="transmembrane region" description="Helical" evidence="6">
    <location>
        <begin position="313"/>
        <end position="342"/>
    </location>
</feature>
<feature type="transmembrane region" description="Helical" evidence="6">
    <location>
        <begin position="467"/>
        <end position="485"/>
    </location>
</feature>
<feature type="transmembrane region" description="Helical" evidence="6">
    <location>
        <begin position="229"/>
        <end position="253"/>
    </location>
</feature>
<evidence type="ECO:0000256" key="6">
    <source>
        <dbReference type="SAM" id="Phobius"/>
    </source>
</evidence>
<comment type="subcellular location">
    <subcellularLocation>
        <location evidence="1">Cell membrane</location>
        <topology evidence="1">Multi-pass membrane protein</topology>
    </subcellularLocation>
</comment>
<dbReference type="SMART" id="SM00849">
    <property type="entry name" value="Lactamase_B"/>
    <property type="match status" value="1"/>
</dbReference>
<dbReference type="EMBL" id="BEDT01000001">
    <property type="protein sequence ID" value="GAX46687.1"/>
    <property type="molecule type" value="Genomic_DNA"/>
</dbReference>
<feature type="transmembrane region" description="Helical" evidence="6">
    <location>
        <begin position="274"/>
        <end position="293"/>
    </location>
</feature>
<dbReference type="InterPro" id="IPR025405">
    <property type="entry name" value="DUF4131"/>
</dbReference>
<organism evidence="8 9">
    <name type="scientific">Pseudolactococcus reticulitermitis</name>
    <dbReference type="NCBI Taxonomy" id="2025039"/>
    <lineage>
        <taxon>Bacteria</taxon>
        <taxon>Bacillati</taxon>
        <taxon>Bacillota</taxon>
        <taxon>Bacilli</taxon>
        <taxon>Lactobacillales</taxon>
        <taxon>Streptococcaceae</taxon>
        <taxon>Pseudolactococcus</taxon>
    </lineage>
</organism>
<dbReference type="GO" id="GO:0005886">
    <property type="term" value="C:plasma membrane"/>
    <property type="evidence" value="ECO:0007669"/>
    <property type="project" value="UniProtKB-SubCell"/>
</dbReference>
<keyword evidence="2" id="KW-1003">Cell membrane</keyword>
<accession>A0A224WWN2</accession>
<feature type="transmembrane region" description="Helical" evidence="6">
    <location>
        <begin position="32"/>
        <end position="49"/>
    </location>
</feature>
<dbReference type="InterPro" id="IPR052159">
    <property type="entry name" value="Competence_DNA_uptake"/>
</dbReference>
<dbReference type="RefSeq" id="WP_238594927.1">
    <property type="nucleotide sequence ID" value="NZ_BEDT01000001.1"/>
</dbReference>
<keyword evidence="5 6" id="KW-0472">Membrane</keyword>
<dbReference type="Pfam" id="PF03772">
    <property type="entry name" value="Competence"/>
    <property type="match status" value="1"/>
</dbReference>
<dbReference type="InterPro" id="IPR004797">
    <property type="entry name" value="Competence_ComEC/Rec2"/>
</dbReference>
<sequence length="750" mass="85359">MKNLKKALQWIDLPPIFIAYFCVIVYYTIFRFSYLILGYLIISLLALIWHNGIRICFKLSMILLVFGTLCLGMKHQETKDFARETTVTQITPILNTLQVNGDQVSFRGKSGKQIYQVYYKLATAQEQQYFMQLAQPVILSISGQLEQASRQRNFNGFDYQAYLKTQNIYRVLTIEQITKITPKQSWSLPLLRRKAILFCEQNFPRPMSAYMTGLLFGHLGKDFDEMGSIYTSLGIMHLFALSGMQVSFFIDFLRKGLLRLGFRRDVVDLFQLPFSVFYAGITGFSVSVIRALIQKILANFGIKKLDNFSLTLLVLFIFMPKFLLTTGGTLSLLFAFVISMFGDRFESLPKYHKLLAESLTLSLSVLPLLILYFHNFQPLSILFTFVFSFLFDVLFLPGLSVIFLLAMVTGFRITEVNIVFQWLESLIKLTDSWCHYPLVLGKPTVVVFLAMLVVTGFLIDQWRNRKVRIGLAFILLSLFFVTKYPPIPSITMVDIGQGDSIFLQDRFNQRNILIDTGGRIQFEPAQKWQKRKTSATADKTLIPYLKSRGVGQIDTLVITHTHEDHMGDLLAVIDQIKVKKILISQGSLGNAKFIELLKQTQAKIQVAQVGQRLKIFDHYLEVLSPLTQGDGKNNDSIVLYGNLYETKFLFTGDLEEAGERELLAQYPSLVVDVLKAGHHGSKTSSSEPFIKAIRPKVGLISCGQDNRYGHPNLETLTTFQKYGVQTLRTDESGAIKLEKNGKSWHISTVK</sequence>
<evidence type="ECO:0000313" key="8">
    <source>
        <dbReference type="EMBL" id="GAX46687.1"/>
    </source>
</evidence>
<dbReference type="PANTHER" id="PTHR30619:SF1">
    <property type="entry name" value="RECOMBINATION PROTEIN 2"/>
    <property type="match status" value="1"/>
</dbReference>
<dbReference type="CDD" id="cd07731">
    <property type="entry name" value="ComA-like_MBL-fold"/>
    <property type="match status" value="1"/>
</dbReference>
<feature type="domain" description="Metallo-beta-lactamase" evidence="7">
    <location>
        <begin position="497"/>
        <end position="704"/>
    </location>
</feature>
<keyword evidence="9" id="KW-1185">Reference proteome</keyword>
<dbReference type="SUPFAM" id="SSF56281">
    <property type="entry name" value="Metallo-hydrolase/oxidoreductase"/>
    <property type="match status" value="1"/>
</dbReference>
<dbReference type="InterPro" id="IPR036866">
    <property type="entry name" value="RibonucZ/Hydroxyglut_hydro"/>
</dbReference>
<evidence type="ECO:0000256" key="1">
    <source>
        <dbReference type="ARBA" id="ARBA00004651"/>
    </source>
</evidence>
<evidence type="ECO:0000256" key="5">
    <source>
        <dbReference type="ARBA" id="ARBA00023136"/>
    </source>
</evidence>
<dbReference type="Pfam" id="PF00753">
    <property type="entry name" value="Lactamase_B"/>
    <property type="match status" value="1"/>
</dbReference>
<feature type="transmembrane region" description="Helical" evidence="6">
    <location>
        <begin position="379"/>
        <end position="396"/>
    </location>
</feature>
<dbReference type="InterPro" id="IPR004477">
    <property type="entry name" value="ComEC_N"/>
</dbReference>
<proteinExistence type="predicted"/>
<dbReference type="Pfam" id="PF13567">
    <property type="entry name" value="DUF4131"/>
    <property type="match status" value="1"/>
</dbReference>
<dbReference type="InterPro" id="IPR001279">
    <property type="entry name" value="Metallo-B-lactamas"/>
</dbReference>
<evidence type="ECO:0000313" key="9">
    <source>
        <dbReference type="Proteomes" id="UP000218689"/>
    </source>
</evidence>
<evidence type="ECO:0000256" key="3">
    <source>
        <dbReference type="ARBA" id="ARBA00022692"/>
    </source>
</evidence>
<keyword evidence="3 6" id="KW-0812">Transmembrane</keyword>
<comment type="caution">
    <text evidence="8">The sequence shown here is derived from an EMBL/GenBank/DDBJ whole genome shotgun (WGS) entry which is preliminary data.</text>
</comment>
<dbReference type="PANTHER" id="PTHR30619">
    <property type="entry name" value="DNA INTERNALIZATION/COMPETENCE PROTEIN COMEC/REC2"/>
    <property type="match status" value="1"/>
</dbReference>
<dbReference type="NCBIfam" id="TIGR00360">
    <property type="entry name" value="ComEC_N-term"/>
    <property type="match status" value="1"/>
</dbReference>
<name>A0A224WWN2_9LACT</name>
<dbReference type="Proteomes" id="UP000218689">
    <property type="component" value="Unassembled WGS sequence"/>
</dbReference>
<feature type="transmembrane region" description="Helical" evidence="6">
    <location>
        <begin position="354"/>
        <end position="373"/>
    </location>
</feature>
<feature type="transmembrane region" description="Helical" evidence="6">
    <location>
        <begin position="7"/>
        <end position="26"/>
    </location>
</feature>
<dbReference type="NCBIfam" id="TIGR00361">
    <property type="entry name" value="ComEC_Rec2"/>
    <property type="match status" value="1"/>
</dbReference>
<dbReference type="InterPro" id="IPR035681">
    <property type="entry name" value="ComA-like_MBL"/>
</dbReference>
<dbReference type="Gene3D" id="3.60.15.10">
    <property type="entry name" value="Ribonuclease Z/Hydroxyacylglutathione hydrolase-like"/>
    <property type="match status" value="1"/>
</dbReference>
<gene>
    <name evidence="8" type="ORF">RsY01_266</name>
</gene>
<keyword evidence="4 6" id="KW-1133">Transmembrane helix</keyword>
<protein>
    <recommendedName>
        <fullName evidence="7">Metallo-beta-lactamase domain-containing protein</fullName>
    </recommendedName>
</protein>